<accession>A0A0R1RQJ7</accession>
<organism evidence="10 11">
    <name type="scientific">Latilactobacillus fuchuensis DSM 14340 = JCM 11249</name>
    <dbReference type="NCBI Taxonomy" id="1423747"/>
    <lineage>
        <taxon>Bacteria</taxon>
        <taxon>Bacillati</taxon>
        <taxon>Bacillota</taxon>
        <taxon>Bacilli</taxon>
        <taxon>Lactobacillales</taxon>
        <taxon>Lactobacillaceae</taxon>
        <taxon>Latilactobacillus</taxon>
    </lineage>
</organism>
<evidence type="ECO:0000256" key="3">
    <source>
        <dbReference type="ARBA" id="ARBA00022694"/>
    </source>
</evidence>
<proteinExistence type="inferred from homology"/>
<feature type="binding site" evidence="8">
    <location>
        <position position="57"/>
    </location>
    <ligand>
        <name>Zn(2+)</name>
        <dbReference type="ChEBI" id="CHEBI:29105"/>
        <note>catalytic</note>
    </ligand>
</feature>
<dbReference type="PANTHER" id="PTHR11079:SF202">
    <property type="entry name" value="TRNA-SPECIFIC ADENOSINE DEAMINASE"/>
    <property type="match status" value="1"/>
</dbReference>
<dbReference type="EC" id="3.5.4.33" evidence="8"/>
<comment type="catalytic activity">
    <reaction evidence="7 8">
        <text>adenosine(34) in tRNA + H2O + H(+) = inosine(34) in tRNA + NH4(+)</text>
        <dbReference type="Rhea" id="RHEA:43168"/>
        <dbReference type="Rhea" id="RHEA-COMP:10373"/>
        <dbReference type="Rhea" id="RHEA-COMP:10374"/>
        <dbReference type="ChEBI" id="CHEBI:15377"/>
        <dbReference type="ChEBI" id="CHEBI:15378"/>
        <dbReference type="ChEBI" id="CHEBI:28938"/>
        <dbReference type="ChEBI" id="CHEBI:74411"/>
        <dbReference type="ChEBI" id="CHEBI:82852"/>
        <dbReference type="EC" id="3.5.4.33"/>
    </reaction>
</comment>
<evidence type="ECO:0000259" key="9">
    <source>
        <dbReference type="PROSITE" id="PS51747"/>
    </source>
</evidence>
<sequence>MAYTETEIDQFMQAAIDEANQARIIGEVPIGAVIVHNGEIIGRGHNIREHAQDATLHAEILAIQEACMVAKSWRLEETAIFITLEPCPMCAGAIINSRIPNVYFGASDPKAGVTGTLMNLLTDTRFNHQAQVTGGIRETECAALLQTFFKAIRAKRRLKKKNASNLK</sequence>
<dbReference type="InterPro" id="IPR016192">
    <property type="entry name" value="APOBEC/CMP_deaminase_Zn-bd"/>
</dbReference>
<dbReference type="PROSITE" id="PS00903">
    <property type="entry name" value="CYT_DCMP_DEAMINASES_1"/>
    <property type="match status" value="1"/>
</dbReference>
<comment type="subunit">
    <text evidence="2 8">Homodimer.</text>
</comment>
<dbReference type="PROSITE" id="PS51747">
    <property type="entry name" value="CYT_DCMP_DEAMINASES_2"/>
    <property type="match status" value="1"/>
</dbReference>
<reference evidence="10 11" key="1">
    <citation type="journal article" date="2015" name="Genome Announc.">
        <title>Expanding the biotechnology potential of lactobacilli through comparative genomics of 213 strains and associated genera.</title>
        <authorList>
            <person name="Sun Z."/>
            <person name="Harris H.M."/>
            <person name="McCann A."/>
            <person name="Guo C."/>
            <person name="Argimon S."/>
            <person name="Zhang W."/>
            <person name="Yang X."/>
            <person name="Jeffery I.B."/>
            <person name="Cooney J.C."/>
            <person name="Kagawa T.F."/>
            <person name="Liu W."/>
            <person name="Song Y."/>
            <person name="Salvetti E."/>
            <person name="Wrobel A."/>
            <person name="Rasinkangas P."/>
            <person name="Parkhill J."/>
            <person name="Rea M.C."/>
            <person name="O'Sullivan O."/>
            <person name="Ritari J."/>
            <person name="Douillard F.P."/>
            <person name="Paul Ross R."/>
            <person name="Yang R."/>
            <person name="Briner A.E."/>
            <person name="Felis G.E."/>
            <person name="de Vos W.M."/>
            <person name="Barrangou R."/>
            <person name="Klaenhammer T.R."/>
            <person name="Caufield P.W."/>
            <person name="Cui Y."/>
            <person name="Zhang H."/>
            <person name="O'Toole P.W."/>
        </authorList>
    </citation>
    <scope>NUCLEOTIDE SEQUENCE [LARGE SCALE GENOMIC DNA]</scope>
    <source>
        <strain evidence="10 11">DSM 14340</strain>
    </source>
</reference>
<evidence type="ECO:0000256" key="4">
    <source>
        <dbReference type="ARBA" id="ARBA00022723"/>
    </source>
</evidence>
<dbReference type="Pfam" id="PF14437">
    <property type="entry name" value="MafB19-deam"/>
    <property type="match status" value="1"/>
</dbReference>
<dbReference type="PATRIC" id="fig|1423747.3.peg.96"/>
<evidence type="ECO:0000256" key="1">
    <source>
        <dbReference type="ARBA" id="ARBA00010669"/>
    </source>
</evidence>
<dbReference type="EMBL" id="AZEX01000064">
    <property type="protein sequence ID" value="KRL58665.1"/>
    <property type="molecule type" value="Genomic_DNA"/>
</dbReference>
<dbReference type="Proteomes" id="UP000051264">
    <property type="component" value="Unassembled WGS sequence"/>
</dbReference>
<dbReference type="OrthoDB" id="9802676at2"/>
<dbReference type="PANTHER" id="PTHR11079">
    <property type="entry name" value="CYTOSINE DEAMINASE FAMILY MEMBER"/>
    <property type="match status" value="1"/>
</dbReference>
<dbReference type="Gene3D" id="3.40.140.10">
    <property type="entry name" value="Cytidine Deaminase, domain 2"/>
    <property type="match status" value="1"/>
</dbReference>
<feature type="binding site" evidence="8">
    <location>
        <position position="90"/>
    </location>
    <ligand>
        <name>Zn(2+)</name>
        <dbReference type="ChEBI" id="CHEBI:29105"/>
        <note>catalytic</note>
    </ligand>
</feature>
<dbReference type="AlphaFoldDB" id="A0A0R1RQJ7"/>
<evidence type="ECO:0000256" key="8">
    <source>
        <dbReference type="HAMAP-Rule" id="MF_00972"/>
    </source>
</evidence>
<dbReference type="GO" id="GO:0052717">
    <property type="term" value="F:tRNA-specific adenosine-34 deaminase activity"/>
    <property type="evidence" value="ECO:0007669"/>
    <property type="project" value="UniProtKB-UniRule"/>
</dbReference>
<feature type="active site" description="Proton donor" evidence="8">
    <location>
        <position position="59"/>
    </location>
</feature>
<keyword evidence="4 8" id="KW-0479">Metal-binding</keyword>
<feature type="binding site" evidence="8">
    <location>
        <position position="87"/>
    </location>
    <ligand>
        <name>Zn(2+)</name>
        <dbReference type="ChEBI" id="CHEBI:29105"/>
        <note>catalytic</note>
    </ligand>
</feature>
<dbReference type="GO" id="GO:0002100">
    <property type="term" value="P:tRNA wobble adenosine to inosine editing"/>
    <property type="evidence" value="ECO:0007669"/>
    <property type="project" value="UniProtKB-UniRule"/>
</dbReference>
<protein>
    <recommendedName>
        <fullName evidence="8">tRNA-specific adenosine deaminase</fullName>
        <ecNumber evidence="8">3.5.4.33</ecNumber>
    </recommendedName>
</protein>
<dbReference type="RefSeq" id="WP_025082724.1">
    <property type="nucleotide sequence ID" value="NZ_AZEX01000064.1"/>
</dbReference>
<keyword evidence="6 8" id="KW-0862">Zinc</keyword>
<dbReference type="CDD" id="cd01285">
    <property type="entry name" value="nucleoside_deaminase"/>
    <property type="match status" value="1"/>
</dbReference>
<name>A0A0R1RQJ7_9LACO</name>
<keyword evidence="3 8" id="KW-0819">tRNA processing</keyword>
<evidence type="ECO:0000256" key="2">
    <source>
        <dbReference type="ARBA" id="ARBA00011738"/>
    </source>
</evidence>
<dbReference type="SUPFAM" id="SSF53927">
    <property type="entry name" value="Cytidine deaminase-like"/>
    <property type="match status" value="1"/>
</dbReference>
<evidence type="ECO:0000256" key="7">
    <source>
        <dbReference type="ARBA" id="ARBA00048045"/>
    </source>
</evidence>
<dbReference type="eggNOG" id="COG0590">
    <property type="taxonomic scope" value="Bacteria"/>
</dbReference>
<dbReference type="InterPro" id="IPR058535">
    <property type="entry name" value="MafB19-deam"/>
</dbReference>
<comment type="similarity">
    <text evidence="1">Belongs to the cytidine and deoxycytidylate deaminase family. ADAT2 subfamily.</text>
</comment>
<gene>
    <name evidence="8" type="primary">tadA</name>
    <name evidence="10" type="ORF">FC69_GL000095</name>
</gene>
<comment type="caution">
    <text evidence="10">The sequence shown here is derived from an EMBL/GenBank/DDBJ whole genome shotgun (WGS) entry which is preliminary data.</text>
</comment>
<evidence type="ECO:0000313" key="10">
    <source>
        <dbReference type="EMBL" id="KRL58665.1"/>
    </source>
</evidence>
<dbReference type="InterPro" id="IPR028883">
    <property type="entry name" value="tRNA_aden_deaminase"/>
</dbReference>
<keyword evidence="5 8" id="KW-0378">Hydrolase</keyword>
<dbReference type="GO" id="GO:0008270">
    <property type="term" value="F:zinc ion binding"/>
    <property type="evidence" value="ECO:0007669"/>
    <property type="project" value="UniProtKB-UniRule"/>
</dbReference>
<dbReference type="STRING" id="1423747.FC69_GL000095"/>
<dbReference type="NCBIfam" id="NF008113">
    <property type="entry name" value="PRK10860.1"/>
    <property type="match status" value="1"/>
</dbReference>
<evidence type="ECO:0000313" key="11">
    <source>
        <dbReference type="Proteomes" id="UP000051264"/>
    </source>
</evidence>
<dbReference type="FunFam" id="3.40.140.10:FF:000005">
    <property type="entry name" value="tRNA-specific adenosine deaminase"/>
    <property type="match status" value="1"/>
</dbReference>
<evidence type="ECO:0000256" key="6">
    <source>
        <dbReference type="ARBA" id="ARBA00022833"/>
    </source>
</evidence>
<comment type="cofactor">
    <cofactor evidence="8">
        <name>Zn(2+)</name>
        <dbReference type="ChEBI" id="CHEBI:29105"/>
    </cofactor>
    <text evidence="8">Binds 1 zinc ion per subunit.</text>
</comment>
<dbReference type="InterPro" id="IPR002125">
    <property type="entry name" value="CMP_dCMP_dom"/>
</dbReference>
<comment type="function">
    <text evidence="8">Catalyzes the deamination of adenosine to inosine at the wobble position 34 of tRNA(Arg2).</text>
</comment>
<feature type="domain" description="CMP/dCMP-type deaminase" evidence="9">
    <location>
        <begin position="6"/>
        <end position="133"/>
    </location>
</feature>
<dbReference type="HAMAP" id="MF_00972">
    <property type="entry name" value="tRNA_aden_deaminase"/>
    <property type="match status" value="1"/>
</dbReference>
<evidence type="ECO:0000256" key="5">
    <source>
        <dbReference type="ARBA" id="ARBA00022801"/>
    </source>
</evidence>
<dbReference type="InterPro" id="IPR016193">
    <property type="entry name" value="Cytidine_deaminase-like"/>
</dbReference>